<evidence type="ECO:0000313" key="1">
    <source>
        <dbReference type="EMBL" id="RXH76678.1"/>
    </source>
</evidence>
<keyword evidence="2" id="KW-1185">Reference proteome</keyword>
<organism evidence="1 2">
    <name type="scientific">Malus domestica</name>
    <name type="common">Apple</name>
    <name type="synonym">Pyrus malus</name>
    <dbReference type="NCBI Taxonomy" id="3750"/>
    <lineage>
        <taxon>Eukaryota</taxon>
        <taxon>Viridiplantae</taxon>
        <taxon>Streptophyta</taxon>
        <taxon>Embryophyta</taxon>
        <taxon>Tracheophyta</taxon>
        <taxon>Spermatophyta</taxon>
        <taxon>Magnoliopsida</taxon>
        <taxon>eudicotyledons</taxon>
        <taxon>Gunneridae</taxon>
        <taxon>Pentapetalae</taxon>
        <taxon>rosids</taxon>
        <taxon>fabids</taxon>
        <taxon>Rosales</taxon>
        <taxon>Rosaceae</taxon>
        <taxon>Amygdaloideae</taxon>
        <taxon>Maleae</taxon>
        <taxon>Malus</taxon>
    </lineage>
</organism>
<dbReference type="AlphaFoldDB" id="A0A498HYH4"/>
<dbReference type="EMBL" id="RDQH01000340">
    <property type="protein sequence ID" value="RXH76678.1"/>
    <property type="molecule type" value="Genomic_DNA"/>
</dbReference>
<name>A0A498HYH4_MALDO</name>
<gene>
    <name evidence="1" type="ORF">DVH24_019566</name>
</gene>
<comment type="caution">
    <text evidence="1">The sequence shown here is derived from an EMBL/GenBank/DDBJ whole genome shotgun (WGS) entry which is preliminary data.</text>
</comment>
<proteinExistence type="predicted"/>
<accession>A0A498HYH4</accession>
<evidence type="ECO:0000313" key="2">
    <source>
        <dbReference type="Proteomes" id="UP000290289"/>
    </source>
</evidence>
<dbReference type="Proteomes" id="UP000290289">
    <property type="component" value="Chromosome 14"/>
</dbReference>
<sequence>MLSLIVRGGAISFGKDNSLGHDLRPSILSDVKLNHQICAKDAVTGTGVDLINAVFTQKLGVFATENQLEEFFSQIP</sequence>
<protein>
    <submittedName>
        <fullName evidence="1">Uncharacterized protein</fullName>
    </submittedName>
</protein>
<reference evidence="1 2" key="1">
    <citation type="submission" date="2018-10" db="EMBL/GenBank/DDBJ databases">
        <title>A high-quality apple genome assembly.</title>
        <authorList>
            <person name="Hu J."/>
        </authorList>
    </citation>
    <scope>NUCLEOTIDE SEQUENCE [LARGE SCALE GENOMIC DNA]</scope>
    <source>
        <strain evidence="2">cv. HFTH1</strain>
        <tissue evidence="1">Young leaf</tissue>
    </source>
</reference>